<evidence type="ECO:0000256" key="1">
    <source>
        <dbReference type="SAM" id="MobiDB-lite"/>
    </source>
</evidence>
<dbReference type="eggNOG" id="ENOG502SAIM">
    <property type="taxonomic scope" value="Eukaryota"/>
</dbReference>
<reference evidence="2" key="3">
    <citation type="submission" date="2015-02" db="UniProtKB">
        <authorList>
            <consortium name="EnsemblProtists"/>
        </authorList>
    </citation>
    <scope>IDENTIFICATION</scope>
    <source>
        <strain evidence="2">DAOM BR144</strain>
    </source>
</reference>
<reference evidence="3" key="2">
    <citation type="submission" date="2010-04" db="EMBL/GenBank/DDBJ databases">
        <authorList>
            <person name="Buell R."/>
            <person name="Hamilton J."/>
            <person name="Hostetler J."/>
        </authorList>
    </citation>
    <scope>NUCLEOTIDE SEQUENCE [LARGE SCALE GENOMIC DNA]</scope>
    <source>
        <strain evidence="3">DAOM:BR144</strain>
    </source>
</reference>
<dbReference type="HOGENOM" id="CLU_1425013_0_0_1"/>
<feature type="compositionally biased region" description="Polar residues" evidence="1">
    <location>
        <begin position="180"/>
        <end position="191"/>
    </location>
</feature>
<keyword evidence="3" id="KW-1185">Reference proteome</keyword>
<name>K3W562_GLOUD</name>
<feature type="compositionally biased region" description="Low complexity" evidence="1">
    <location>
        <begin position="140"/>
        <end position="164"/>
    </location>
</feature>
<dbReference type="Proteomes" id="UP000019132">
    <property type="component" value="Unassembled WGS sequence"/>
</dbReference>
<proteinExistence type="predicted"/>
<dbReference type="VEuPathDB" id="FungiDB:PYU1_G000103"/>
<dbReference type="EnsemblProtists" id="PYU1_T000103">
    <property type="protein sequence ID" value="PYU1_T000103"/>
    <property type="gene ID" value="PYU1_G000103"/>
</dbReference>
<reference evidence="3" key="1">
    <citation type="journal article" date="2010" name="Genome Biol.">
        <title>Genome sequence of the necrotrophic plant pathogen Pythium ultimum reveals original pathogenicity mechanisms and effector repertoire.</title>
        <authorList>
            <person name="Levesque C.A."/>
            <person name="Brouwer H."/>
            <person name="Cano L."/>
            <person name="Hamilton J.P."/>
            <person name="Holt C."/>
            <person name="Huitema E."/>
            <person name="Raffaele S."/>
            <person name="Robideau G.P."/>
            <person name="Thines M."/>
            <person name="Win J."/>
            <person name="Zerillo M.M."/>
            <person name="Beakes G.W."/>
            <person name="Boore J.L."/>
            <person name="Busam D."/>
            <person name="Dumas B."/>
            <person name="Ferriera S."/>
            <person name="Fuerstenberg S.I."/>
            <person name="Gachon C.M."/>
            <person name="Gaulin E."/>
            <person name="Govers F."/>
            <person name="Grenville-Briggs L."/>
            <person name="Horner N."/>
            <person name="Hostetler J."/>
            <person name="Jiang R.H."/>
            <person name="Johnson J."/>
            <person name="Krajaejun T."/>
            <person name="Lin H."/>
            <person name="Meijer H.J."/>
            <person name="Moore B."/>
            <person name="Morris P."/>
            <person name="Phuntmart V."/>
            <person name="Puiu D."/>
            <person name="Shetty J."/>
            <person name="Stajich J.E."/>
            <person name="Tripathy S."/>
            <person name="Wawra S."/>
            <person name="van West P."/>
            <person name="Whitty B.R."/>
            <person name="Coutinho P.M."/>
            <person name="Henrissat B."/>
            <person name="Martin F."/>
            <person name="Thomas P.D."/>
            <person name="Tyler B.M."/>
            <person name="De Vries R.P."/>
            <person name="Kamoun S."/>
            <person name="Yandell M."/>
            <person name="Tisserat N."/>
            <person name="Buell C.R."/>
        </authorList>
    </citation>
    <scope>NUCLEOTIDE SEQUENCE</scope>
    <source>
        <strain evidence="3">DAOM:BR144</strain>
    </source>
</reference>
<evidence type="ECO:0000313" key="2">
    <source>
        <dbReference type="EnsemblProtists" id="PYU1_T000103"/>
    </source>
</evidence>
<protein>
    <submittedName>
        <fullName evidence="2">Uncharacterized protein</fullName>
    </submittedName>
</protein>
<sequence length="191" mass="21667">MIEWQSAQVAEQKAISDHYARRVDARKRDDADIVQLAAQGRVKHARMLHVRQYHQQRCETSEFQCALARCCVETQQNAIELMQSELATVTALLNEAKQAQEDCRTSSHRLQVIKRQIENVSVRINDIRLRNEEQQRLRLISSSNRKNSNKSRGGLVSSSSLSLSDPKTPGSIDHPRSALYQGTNQESSEIA</sequence>
<dbReference type="InParanoid" id="K3W562"/>
<feature type="region of interest" description="Disordered" evidence="1">
    <location>
        <begin position="140"/>
        <end position="191"/>
    </location>
</feature>
<evidence type="ECO:0000313" key="3">
    <source>
        <dbReference type="Proteomes" id="UP000019132"/>
    </source>
</evidence>
<dbReference type="EMBL" id="GL376636">
    <property type="status" value="NOT_ANNOTATED_CDS"/>
    <property type="molecule type" value="Genomic_DNA"/>
</dbReference>
<accession>K3W562</accession>
<dbReference type="AlphaFoldDB" id="K3W562"/>
<organism evidence="2 3">
    <name type="scientific">Globisporangium ultimum (strain ATCC 200006 / CBS 805.95 / DAOM BR144)</name>
    <name type="common">Pythium ultimum</name>
    <dbReference type="NCBI Taxonomy" id="431595"/>
    <lineage>
        <taxon>Eukaryota</taxon>
        <taxon>Sar</taxon>
        <taxon>Stramenopiles</taxon>
        <taxon>Oomycota</taxon>
        <taxon>Peronosporomycetes</taxon>
        <taxon>Pythiales</taxon>
        <taxon>Pythiaceae</taxon>
        <taxon>Globisporangium</taxon>
    </lineage>
</organism>